<comment type="caution">
    <text evidence="2">The sequence shown here is derived from an EMBL/GenBank/DDBJ whole genome shotgun (WGS) entry which is preliminary data.</text>
</comment>
<feature type="region of interest" description="Disordered" evidence="1">
    <location>
        <begin position="1"/>
        <end position="23"/>
    </location>
</feature>
<organism evidence="2 3">
    <name type="scientific">Aphanomyces euteiches</name>
    <dbReference type="NCBI Taxonomy" id="100861"/>
    <lineage>
        <taxon>Eukaryota</taxon>
        <taxon>Sar</taxon>
        <taxon>Stramenopiles</taxon>
        <taxon>Oomycota</taxon>
        <taxon>Saprolegniomycetes</taxon>
        <taxon>Saprolegniales</taxon>
        <taxon>Verrucalvaceae</taxon>
        <taxon>Aphanomyces</taxon>
    </lineage>
</organism>
<dbReference type="Proteomes" id="UP000481153">
    <property type="component" value="Unassembled WGS sequence"/>
</dbReference>
<protein>
    <submittedName>
        <fullName evidence="2">Uncharacterized protein</fullName>
    </submittedName>
</protein>
<evidence type="ECO:0000256" key="1">
    <source>
        <dbReference type="SAM" id="MobiDB-lite"/>
    </source>
</evidence>
<gene>
    <name evidence="2" type="ORF">Ae201684_007358</name>
</gene>
<keyword evidence="3" id="KW-1185">Reference proteome</keyword>
<feature type="compositionally biased region" description="Low complexity" evidence="1">
    <location>
        <begin position="1"/>
        <end position="18"/>
    </location>
</feature>
<dbReference type="AlphaFoldDB" id="A0A6G0X8E3"/>
<accession>A0A6G0X8E3</accession>
<reference evidence="2 3" key="1">
    <citation type="submission" date="2019-07" db="EMBL/GenBank/DDBJ databases">
        <title>Genomics analysis of Aphanomyces spp. identifies a new class of oomycete effector associated with host adaptation.</title>
        <authorList>
            <person name="Gaulin E."/>
        </authorList>
    </citation>
    <scope>NUCLEOTIDE SEQUENCE [LARGE SCALE GENOMIC DNA]</scope>
    <source>
        <strain evidence="2 3">ATCC 201684</strain>
    </source>
</reference>
<evidence type="ECO:0000313" key="2">
    <source>
        <dbReference type="EMBL" id="KAF0736338.1"/>
    </source>
</evidence>
<name>A0A6G0X8E3_9STRA</name>
<evidence type="ECO:0000313" key="3">
    <source>
        <dbReference type="Proteomes" id="UP000481153"/>
    </source>
</evidence>
<proteinExistence type="predicted"/>
<dbReference type="EMBL" id="VJMJ01000089">
    <property type="protein sequence ID" value="KAF0736338.1"/>
    <property type="molecule type" value="Genomic_DNA"/>
</dbReference>
<sequence length="87" mass="9675">MSWQKQSLSISLQSTESSQRTDHDVFCDGRLPVDSKFLGRVASRQSHGGEGQATSAFQWRGESVALGKTRIKKGSRSSFRYIALPAW</sequence>